<comment type="caution">
    <text evidence="2">The sequence shown here is derived from an EMBL/GenBank/DDBJ whole genome shotgun (WGS) entry which is preliminary data.</text>
</comment>
<dbReference type="AlphaFoldDB" id="A0AAD5T0W5"/>
<evidence type="ECO:0000256" key="1">
    <source>
        <dbReference type="SAM" id="MobiDB-lite"/>
    </source>
</evidence>
<sequence length="367" mass="40521">MGRNTLYRIQLVRAISSILSSTHGRLLVIQLPLLPTRQRVEALLAAQEKSVALVRRLVGCANDAVADDSSYTNANANSDNSDELADLAAWWNTCELNYTTQCPIARLLREALRLMNILNAHTTNENMINPPANVNAITDSNSISTLDEFSQAEARRRLACMRIDGTKLFMDFDDSETMVANAVIRPRNWRSVALAARVSAATADADLVVTSSSAPASSSTSSSTRSGNPHKSYREDDITDEDPATQRAISESSAMARRPKQNLATPARTDDAVMDLTGDDPSPSAPTKSKNSPYHGSVAIIEKFQTERKDYEIGEEIKQTQEIRKHMVFKNKISMPEPSPNDNEVAPFEEGIFITYSRFEFNSVYSL</sequence>
<keyword evidence="3" id="KW-1185">Reference proteome</keyword>
<organism evidence="2 3">
    <name type="scientific">Physocladia obscura</name>
    <dbReference type="NCBI Taxonomy" id="109957"/>
    <lineage>
        <taxon>Eukaryota</taxon>
        <taxon>Fungi</taxon>
        <taxon>Fungi incertae sedis</taxon>
        <taxon>Chytridiomycota</taxon>
        <taxon>Chytridiomycota incertae sedis</taxon>
        <taxon>Chytridiomycetes</taxon>
        <taxon>Chytridiales</taxon>
        <taxon>Chytriomycetaceae</taxon>
        <taxon>Physocladia</taxon>
    </lineage>
</organism>
<gene>
    <name evidence="2" type="ORF">HK100_000632</name>
</gene>
<reference evidence="2" key="1">
    <citation type="submission" date="2020-05" db="EMBL/GenBank/DDBJ databases">
        <title>Phylogenomic resolution of chytrid fungi.</title>
        <authorList>
            <person name="Stajich J.E."/>
            <person name="Amses K."/>
            <person name="Simmons R."/>
            <person name="Seto K."/>
            <person name="Myers J."/>
            <person name="Bonds A."/>
            <person name="Quandt C.A."/>
            <person name="Barry K."/>
            <person name="Liu P."/>
            <person name="Grigoriev I."/>
            <person name="Longcore J.E."/>
            <person name="James T.Y."/>
        </authorList>
    </citation>
    <scope>NUCLEOTIDE SEQUENCE</scope>
    <source>
        <strain evidence="2">JEL0513</strain>
    </source>
</reference>
<feature type="region of interest" description="Disordered" evidence="1">
    <location>
        <begin position="211"/>
        <end position="296"/>
    </location>
</feature>
<proteinExistence type="predicted"/>
<evidence type="ECO:0000313" key="2">
    <source>
        <dbReference type="EMBL" id="KAJ3118305.1"/>
    </source>
</evidence>
<dbReference type="EMBL" id="JADGJH010001127">
    <property type="protein sequence ID" value="KAJ3118305.1"/>
    <property type="molecule type" value="Genomic_DNA"/>
</dbReference>
<name>A0AAD5T0W5_9FUNG</name>
<feature type="compositionally biased region" description="Polar residues" evidence="1">
    <location>
        <begin position="285"/>
        <end position="294"/>
    </location>
</feature>
<accession>A0AAD5T0W5</accession>
<protein>
    <submittedName>
        <fullName evidence="2">Uncharacterized protein</fullName>
    </submittedName>
</protein>
<dbReference type="Proteomes" id="UP001211907">
    <property type="component" value="Unassembled WGS sequence"/>
</dbReference>
<feature type="compositionally biased region" description="Low complexity" evidence="1">
    <location>
        <begin position="211"/>
        <end position="226"/>
    </location>
</feature>
<evidence type="ECO:0000313" key="3">
    <source>
        <dbReference type="Proteomes" id="UP001211907"/>
    </source>
</evidence>